<reference evidence="1 2" key="1">
    <citation type="submission" date="2014-07" db="EMBL/GenBank/DDBJ databases">
        <title>Genome of Chryseobacterium soli DSM 19298.</title>
        <authorList>
            <person name="Stropko S.J."/>
            <person name="Pipes S.E."/>
            <person name="Newman J."/>
        </authorList>
    </citation>
    <scope>NUCLEOTIDE SEQUENCE [LARGE SCALE GENOMIC DNA]</scope>
    <source>
        <strain evidence="1 2">DSM 19298</strain>
    </source>
</reference>
<dbReference type="Proteomes" id="UP000028705">
    <property type="component" value="Unassembled WGS sequence"/>
</dbReference>
<dbReference type="STRING" id="445961.IW15_02895"/>
<gene>
    <name evidence="1" type="ORF">IW15_02895</name>
</gene>
<dbReference type="eggNOG" id="ENOG5032YY9">
    <property type="taxonomic scope" value="Bacteria"/>
</dbReference>
<dbReference type="OrthoDB" id="1340494at2"/>
<dbReference type="AlphaFoldDB" id="A0A086ACI8"/>
<evidence type="ECO:0000313" key="1">
    <source>
        <dbReference type="EMBL" id="KFF14402.1"/>
    </source>
</evidence>
<keyword evidence="2" id="KW-1185">Reference proteome</keyword>
<dbReference type="RefSeq" id="WP_034709125.1">
    <property type="nucleotide sequence ID" value="NZ_JAODPJ010000002.1"/>
</dbReference>
<organism evidence="1 2">
    <name type="scientific">Chryseobacterium soli</name>
    <dbReference type="NCBI Taxonomy" id="445961"/>
    <lineage>
        <taxon>Bacteria</taxon>
        <taxon>Pseudomonadati</taxon>
        <taxon>Bacteroidota</taxon>
        <taxon>Flavobacteriia</taxon>
        <taxon>Flavobacteriales</taxon>
        <taxon>Weeksellaceae</taxon>
        <taxon>Chryseobacterium group</taxon>
        <taxon>Chryseobacterium</taxon>
    </lineage>
</organism>
<proteinExistence type="predicted"/>
<evidence type="ECO:0000313" key="2">
    <source>
        <dbReference type="Proteomes" id="UP000028705"/>
    </source>
</evidence>
<sequence>MFDKKKLLLKKAYEKAKKELNRANASNDSILNYLVLKLEEKFDSVKDIRTFVRYHKRLIRENRDYDIDEITLDQLSWYVEYDNFEAFCDNAVIERDTGETKIELKINQDEDSLSERLSKIIINITNQPIFNVPQLAKNGMGIGAMILTLVFGINYQGGKFGDDKYMYWNGEEYVSTNNTFVNPNSDVVAMDKNILTNFKKIMRPDTLTVENAVGKTWYSKCNNKVEFFTMDGKNPENGKELKRVSEHMVDFYAGVD</sequence>
<name>A0A086ACI8_9FLAO</name>
<comment type="caution">
    <text evidence="1">The sequence shown here is derived from an EMBL/GenBank/DDBJ whole genome shotgun (WGS) entry which is preliminary data.</text>
</comment>
<accession>A0A086ACI8</accession>
<protein>
    <submittedName>
        <fullName evidence="1">Uncharacterized protein</fullName>
    </submittedName>
</protein>
<dbReference type="EMBL" id="JPRH01000001">
    <property type="protein sequence ID" value="KFF14402.1"/>
    <property type="molecule type" value="Genomic_DNA"/>
</dbReference>